<dbReference type="InterPro" id="IPR017871">
    <property type="entry name" value="ABC_transporter-like_CS"/>
</dbReference>
<dbReference type="InterPro" id="IPR003439">
    <property type="entry name" value="ABC_transporter-like_ATP-bd"/>
</dbReference>
<dbReference type="PANTHER" id="PTHR42794:SF2">
    <property type="entry name" value="ABC TRANSPORTER ATP-BINDING PROTEIN"/>
    <property type="match status" value="1"/>
</dbReference>
<evidence type="ECO:0000259" key="3">
    <source>
        <dbReference type="PROSITE" id="PS50893"/>
    </source>
</evidence>
<dbReference type="InterPro" id="IPR027417">
    <property type="entry name" value="P-loop_NTPase"/>
</dbReference>
<reference evidence="4" key="1">
    <citation type="submission" date="2022-10" db="EMBL/GenBank/DDBJ databases">
        <title>The complete genomes of actinobacterial strains from the NBC collection.</title>
        <authorList>
            <person name="Joergensen T.S."/>
            <person name="Alvarez Arevalo M."/>
            <person name="Sterndorff E.B."/>
            <person name="Faurdal D."/>
            <person name="Vuksanovic O."/>
            <person name="Mourched A.-S."/>
            <person name="Charusanti P."/>
            <person name="Shaw S."/>
            <person name="Blin K."/>
            <person name="Weber T."/>
        </authorList>
    </citation>
    <scope>NUCLEOTIDE SEQUENCE</scope>
    <source>
        <strain evidence="4">NBC_00049</strain>
    </source>
</reference>
<dbReference type="EMBL" id="CP108264">
    <property type="protein sequence ID" value="WTU77776.1"/>
    <property type="molecule type" value="Genomic_DNA"/>
</dbReference>
<evidence type="ECO:0000313" key="4">
    <source>
        <dbReference type="EMBL" id="WTU77776.1"/>
    </source>
</evidence>
<keyword evidence="1" id="KW-0547">Nucleotide-binding</keyword>
<dbReference type="SMART" id="SM00382">
    <property type="entry name" value="AAA"/>
    <property type="match status" value="1"/>
</dbReference>
<evidence type="ECO:0000256" key="2">
    <source>
        <dbReference type="ARBA" id="ARBA00022840"/>
    </source>
</evidence>
<dbReference type="PROSITE" id="PS50893">
    <property type="entry name" value="ABC_TRANSPORTER_2"/>
    <property type="match status" value="1"/>
</dbReference>
<dbReference type="PANTHER" id="PTHR42794">
    <property type="entry name" value="HEMIN IMPORT ATP-BINDING PROTEIN HMUV"/>
    <property type="match status" value="1"/>
</dbReference>
<dbReference type="GO" id="GO:0016887">
    <property type="term" value="F:ATP hydrolysis activity"/>
    <property type="evidence" value="ECO:0007669"/>
    <property type="project" value="InterPro"/>
</dbReference>
<organism evidence="4">
    <name type="scientific">Streptomyces sp. NBC_00049</name>
    <dbReference type="NCBI Taxonomy" id="2903617"/>
    <lineage>
        <taxon>Bacteria</taxon>
        <taxon>Bacillati</taxon>
        <taxon>Actinomycetota</taxon>
        <taxon>Actinomycetes</taxon>
        <taxon>Kitasatosporales</taxon>
        <taxon>Streptomycetaceae</taxon>
        <taxon>Streptomyces</taxon>
    </lineage>
</organism>
<proteinExistence type="predicted"/>
<feature type="domain" description="ABC transporter" evidence="3">
    <location>
        <begin position="13"/>
        <end position="251"/>
    </location>
</feature>
<dbReference type="PROSITE" id="PS00211">
    <property type="entry name" value="ABC_TRANSPORTER_1"/>
    <property type="match status" value="1"/>
</dbReference>
<protein>
    <submittedName>
        <fullName evidence="4">ATP-binding cassette domain-containing protein</fullName>
    </submittedName>
</protein>
<name>A0AAU2K0A2_9ACTN</name>
<sequence length="271" mass="29239">MDTPAEPRTVAALNAASVRRFTTGLVILDRIDWTVRSGEHWALLGANGAGKTTVLRLVGALMHPTDGTVEILGHRLGRVDLRELRARIGLVSSAQRVPENETAHTIVLTGVTGTVQPLWRQYDAATRERAHDLLAELNCKDLADRPYGVCSGGQRARILIARALIADPSLLLLDEPFNALDLPSREDLIDALHRLAAGRPDLTTVTVTHHVEELAPSTSHALLLREGRVHATGPVAAVLTGDLLTTCFGRPIEVSHHDGRWAARSATGNGH</sequence>
<dbReference type="GO" id="GO:0005524">
    <property type="term" value="F:ATP binding"/>
    <property type="evidence" value="ECO:0007669"/>
    <property type="project" value="UniProtKB-KW"/>
</dbReference>
<dbReference type="SUPFAM" id="SSF52540">
    <property type="entry name" value="P-loop containing nucleoside triphosphate hydrolases"/>
    <property type="match status" value="1"/>
</dbReference>
<dbReference type="Gene3D" id="3.40.50.300">
    <property type="entry name" value="P-loop containing nucleotide triphosphate hydrolases"/>
    <property type="match status" value="1"/>
</dbReference>
<dbReference type="InterPro" id="IPR003593">
    <property type="entry name" value="AAA+_ATPase"/>
</dbReference>
<dbReference type="Pfam" id="PF00005">
    <property type="entry name" value="ABC_tran"/>
    <property type="match status" value="1"/>
</dbReference>
<accession>A0AAU2K0A2</accession>
<evidence type="ECO:0000256" key="1">
    <source>
        <dbReference type="ARBA" id="ARBA00022741"/>
    </source>
</evidence>
<dbReference type="AlphaFoldDB" id="A0AAU2K0A2"/>
<gene>
    <name evidence="4" type="ORF">OG327_33165</name>
</gene>
<keyword evidence="2 4" id="KW-0067">ATP-binding</keyword>